<keyword evidence="1" id="KW-0812">Transmembrane</keyword>
<reference evidence="2 3" key="1">
    <citation type="submission" date="2016-11" db="EMBL/GenBank/DDBJ databases">
        <authorList>
            <person name="Jaros S."/>
            <person name="Januszkiewicz K."/>
            <person name="Wedrychowicz H."/>
        </authorList>
    </citation>
    <scope>NUCLEOTIDE SEQUENCE [LARGE SCALE GENOMIC DNA]</scope>
    <source>
        <strain evidence="2 3">DSM 8605</strain>
    </source>
</reference>
<sequence length="107" mass="12063">MMINIIVLGLVALIFLVGVVILQVFLSKREGNWPGLVIPIISVIFSIFGVFDIAFYGNESILQKMIAIMVSFFILNIPTFILLAIYFSCHGKVKKNKEINKMNIQDL</sequence>
<evidence type="ECO:0000313" key="2">
    <source>
        <dbReference type="EMBL" id="SHI02004.1"/>
    </source>
</evidence>
<dbReference type="AlphaFoldDB" id="A0A1M5XR40"/>
<evidence type="ECO:0000256" key="1">
    <source>
        <dbReference type="SAM" id="Phobius"/>
    </source>
</evidence>
<accession>A0A1M5XR40</accession>
<name>A0A1M5XR40_9CLOT</name>
<organism evidence="2 3">
    <name type="scientific">Clostridium grantii DSM 8605</name>
    <dbReference type="NCBI Taxonomy" id="1121316"/>
    <lineage>
        <taxon>Bacteria</taxon>
        <taxon>Bacillati</taxon>
        <taxon>Bacillota</taxon>
        <taxon>Clostridia</taxon>
        <taxon>Eubacteriales</taxon>
        <taxon>Clostridiaceae</taxon>
        <taxon>Clostridium</taxon>
    </lineage>
</organism>
<dbReference type="Proteomes" id="UP000184447">
    <property type="component" value="Unassembled WGS sequence"/>
</dbReference>
<keyword evidence="3" id="KW-1185">Reference proteome</keyword>
<dbReference type="STRING" id="1121316.SAMN02745207_03843"/>
<proteinExistence type="predicted"/>
<keyword evidence="1" id="KW-1133">Transmembrane helix</keyword>
<evidence type="ECO:0000313" key="3">
    <source>
        <dbReference type="Proteomes" id="UP000184447"/>
    </source>
</evidence>
<gene>
    <name evidence="2" type="ORF">SAMN02745207_03843</name>
</gene>
<feature type="transmembrane region" description="Helical" evidence="1">
    <location>
        <begin position="6"/>
        <end position="26"/>
    </location>
</feature>
<keyword evidence="1" id="KW-0472">Membrane</keyword>
<dbReference type="RefSeq" id="WP_200801502.1">
    <property type="nucleotide sequence ID" value="NZ_FQXM01000034.1"/>
</dbReference>
<feature type="transmembrane region" description="Helical" evidence="1">
    <location>
        <begin position="66"/>
        <end position="87"/>
    </location>
</feature>
<feature type="transmembrane region" description="Helical" evidence="1">
    <location>
        <begin position="33"/>
        <end position="54"/>
    </location>
</feature>
<protein>
    <submittedName>
        <fullName evidence="2">Uncharacterized protein</fullName>
    </submittedName>
</protein>
<dbReference type="EMBL" id="FQXM01000034">
    <property type="protein sequence ID" value="SHI02004.1"/>
    <property type="molecule type" value="Genomic_DNA"/>
</dbReference>